<protein>
    <submittedName>
        <fullName evidence="1">Uncharacterized protein</fullName>
    </submittedName>
</protein>
<gene>
    <name evidence="1" type="ORF">FNH08_14290</name>
</gene>
<keyword evidence="2" id="KW-1185">Reference proteome</keyword>
<evidence type="ECO:0000313" key="2">
    <source>
        <dbReference type="Proteomes" id="UP000400924"/>
    </source>
</evidence>
<reference evidence="1 2" key="1">
    <citation type="submission" date="2019-07" db="EMBL/GenBank/DDBJ databases">
        <title>New species of Amycolatopsis and Streptomyces.</title>
        <authorList>
            <person name="Duangmal K."/>
            <person name="Teo W.F.A."/>
            <person name="Lipun K."/>
        </authorList>
    </citation>
    <scope>NUCLEOTIDE SEQUENCE [LARGE SCALE GENOMIC DNA]</scope>
    <source>
        <strain evidence="1 2">NBRC 106415</strain>
    </source>
</reference>
<proteinExistence type="predicted"/>
<dbReference type="EMBL" id="VJZC01000077">
    <property type="protein sequence ID" value="MPY58297.1"/>
    <property type="molecule type" value="Genomic_DNA"/>
</dbReference>
<accession>A0A5N8XFZ1</accession>
<evidence type="ECO:0000313" key="1">
    <source>
        <dbReference type="EMBL" id="MPY58297.1"/>
    </source>
</evidence>
<dbReference type="AlphaFoldDB" id="A0A5N8XFZ1"/>
<organism evidence="1 2">
    <name type="scientific">Streptomyces spongiae</name>
    <dbReference type="NCBI Taxonomy" id="565072"/>
    <lineage>
        <taxon>Bacteria</taxon>
        <taxon>Bacillati</taxon>
        <taxon>Actinomycetota</taxon>
        <taxon>Actinomycetes</taxon>
        <taxon>Kitasatosporales</taxon>
        <taxon>Streptomycetaceae</taxon>
        <taxon>Streptomyces</taxon>
    </lineage>
</organism>
<name>A0A5N8XFZ1_9ACTN</name>
<sequence>MRGLSPVHTLGTGKLYRSCPQAALLKKHQARSAACGLVDRRSPQTVDKEKIHRLCTELSTGNPQAGGSCPQRVPASPHDCPLFGNATRDLTAPSERRHTKVPGWAVGNMGKPGDAAGEKCLRAVHGVCRTFCSPQRHLVVHCRHPQARWTKSWR</sequence>
<dbReference type="Proteomes" id="UP000400924">
    <property type="component" value="Unassembled WGS sequence"/>
</dbReference>
<comment type="caution">
    <text evidence="1">The sequence shown here is derived from an EMBL/GenBank/DDBJ whole genome shotgun (WGS) entry which is preliminary data.</text>
</comment>